<feature type="transmembrane region" description="Helical" evidence="7">
    <location>
        <begin position="80"/>
        <end position="107"/>
    </location>
</feature>
<evidence type="ECO:0000256" key="3">
    <source>
        <dbReference type="ARBA" id="ARBA00022692"/>
    </source>
</evidence>
<organism evidence="9 10">
    <name type="scientific">Nonomuraea guangzhouensis</name>
    <dbReference type="NCBI Taxonomy" id="1291555"/>
    <lineage>
        <taxon>Bacteria</taxon>
        <taxon>Bacillati</taxon>
        <taxon>Actinomycetota</taxon>
        <taxon>Actinomycetes</taxon>
        <taxon>Streptosporangiales</taxon>
        <taxon>Streptosporangiaceae</taxon>
        <taxon>Nonomuraea</taxon>
    </lineage>
</organism>
<comment type="caution">
    <text evidence="9">The sequence shown here is derived from an EMBL/GenBank/DDBJ whole genome shotgun (WGS) entry which is preliminary data.</text>
</comment>
<feature type="transmembrane region" description="Helical" evidence="7">
    <location>
        <begin position="21"/>
        <end position="46"/>
    </location>
</feature>
<evidence type="ECO:0000256" key="7">
    <source>
        <dbReference type="SAM" id="Phobius"/>
    </source>
</evidence>
<name>A0ABW4GYX8_9ACTN</name>
<comment type="subcellular location">
    <subcellularLocation>
        <location evidence="1">Endomembrane system</location>
        <topology evidence="1">Multi-pass membrane protein</topology>
    </subcellularLocation>
</comment>
<dbReference type="InterPro" id="IPR006037">
    <property type="entry name" value="RCK_C"/>
</dbReference>
<evidence type="ECO:0000313" key="10">
    <source>
        <dbReference type="Proteomes" id="UP001597097"/>
    </source>
</evidence>
<dbReference type="PROSITE" id="PS51202">
    <property type="entry name" value="RCK_C"/>
    <property type="match status" value="1"/>
</dbReference>
<dbReference type="RefSeq" id="WP_219539248.1">
    <property type="nucleotide sequence ID" value="NZ_JAHKRM010000056.1"/>
</dbReference>
<accession>A0ABW4GYX8</accession>
<keyword evidence="2" id="KW-0813">Transport</keyword>
<dbReference type="PANTHER" id="PTHR31563">
    <property type="entry name" value="ION CHANNEL POLLUX-RELATED"/>
    <property type="match status" value="1"/>
</dbReference>
<dbReference type="PANTHER" id="PTHR31563:SF10">
    <property type="entry name" value="ION CHANNEL POLLUX-RELATED"/>
    <property type="match status" value="1"/>
</dbReference>
<dbReference type="EMBL" id="JBHUCM010000077">
    <property type="protein sequence ID" value="MFD1547534.1"/>
    <property type="molecule type" value="Genomic_DNA"/>
</dbReference>
<dbReference type="InterPro" id="IPR010420">
    <property type="entry name" value="CASTOR/POLLUX/SYM8_dom"/>
</dbReference>
<keyword evidence="5" id="KW-0406">Ion transport</keyword>
<keyword evidence="4 7" id="KW-1133">Transmembrane helix</keyword>
<reference evidence="10" key="1">
    <citation type="journal article" date="2019" name="Int. J. Syst. Evol. Microbiol.">
        <title>The Global Catalogue of Microorganisms (GCM) 10K type strain sequencing project: providing services to taxonomists for standard genome sequencing and annotation.</title>
        <authorList>
            <consortium name="The Broad Institute Genomics Platform"/>
            <consortium name="The Broad Institute Genome Sequencing Center for Infectious Disease"/>
            <person name="Wu L."/>
            <person name="Ma J."/>
        </authorList>
    </citation>
    <scope>NUCLEOTIDE SEQUENCE [LARGE SCALE GENOMIC DNA]</scope>
    <source>
        <strain evidence="10">CGMCC 1.15399</strain>
    </source>
</reference>
<feature type="domain" description="RCK C-terminal" evidence="8">
    <location>
        <begin position="282"/>
        <end position="367"/>
    </location>
</feature>
<keyword evidence="3 7" id="KW-0812">Transmembrane</keyword>
<proteinExistence type="predicted"/>
<evidence type="ECO:0000259" key="8">
    <source>
        <dbReference type="PROSITE" id="PS51202"/>
    </source>
</evidence>
<keyword evidence="10" id="KW-1185">Reference proteome</keyword>
<sequence>MATRRERLRYRFDNSMSKGTPALIGWLALVTVVMVTVFAGLSMLFADNDVHNSWYEALWGSLMRAMDAGTVAGDNEGSTIFTILGFSITIGGLLIVSSLVGVLTTGLDNKLTELRKGRSRIVESGHTALIGWSDQIFTIIPELVEANESEAKSCIAILGDGDKLEMEEELRARVGDTGKTRIVVRSGSPAEPSDLDLLSLDTARSIIVLSPPGEDSDAHVVKTLLALTNRNWRRRRPPIIASVIDTNNLAAAELAGGGHAQVVDSDDIASRLIVQTSRQSGLSVVCTDLLDFGGDEIYMRVEPKLIGFPYGEALFAYGTASLIGIRHGDGSVVLNPPMDTQIMDGDQMIVIAEDDSTIRLVRSFPPIVQQAITHPTRQPLPPENTLLLGWNKRAPKVVTELAQYVSPGSALNIAAGVIEDEHLERLTAGLSNLTVNVKECDTTDRIALESLNPGMFDHIIVLADGHLEPQYADSRTLVTLLHLRDMGSRTGQRFPIVSEMNDDRNRRLGQVTQADDFVVGDKLISLLMTQLSENPHLGAVFDYLFDAEGSEIYLKPATDYVHPGVTVSFATVIASARMRGETAIGYRLQVESTAPPNFGVVLNPGKSDPVTLGPRDMVIVLAED</sequence>
<dbReference type="Proteomes" id="UP001597097">
    <property type="component" value="Unassembled WGS sequence"/>
</dbReference>
<evidence type="ECO:0000313" key="9">
    <source>
        <dbReference type="EMBL" id="MFD1547534.1"/>
    </source>
</evidence>
<dbReference type="Pfam" id="PF06241">
    <property type="entry name" value="Castor_Poll_mid"/>
    <property type="match status" value="1"/>
</dbReference>
<evidence type="ECO:0000256" key="1">
    <source>
        <dbReference type="ARBA" id="ARBA00004127"/>
    </source>
</evidence>
<gene>
    <name evidence="9" type="ORF">ACFSJ0_61630</name>
</gene>
<protein>
    <submittedName>
        <fullName evidence="9">Potassium transporter TrkA</fullName>
    </submittedName>
</protein>
<dbReference type="InterPro" id="IPR044849">
    <property type="entry name" value="CASTOR/POLLUX/SYM8-like"/>
</dbReference>
<evidence type="ECO:0000256" key="4">
    <source>
        <dbReference type="ARBA" id="ARBA00022989"/>
    </source>
</evidence>
<keyword evidence="6 7" id="KW-0472">Membrane</keyword>
<evidence type="ECO:0000256" key="2">
    <source>
        <dbReference type="ARBA" id="ARBA00022448"/>
    </source>
</evidence>
<evidence type="ECO:0000256" key="6">
    <source>
        <dbReference type="ARBA" id="ARBA00023136"/>
    </source>
</evidence>
<evidence type="ECO:0000256" key="5">
    <source>
        <dbReference type="ARBA" id="ARBA00023065"/>
    </source>
</evidence>